<evidence type="ECO:0000313" key="9">
    <source>
        <dbReference type="Proteomes" id="UP000001357"/>
    </source>
</evidence>
<comment type="similarity">
    <text evidence="2">Belongs to the CBF/MAK21 family.</text>
</comment>
<dbReference type="InterPro" id="IPR005612">
    <property type="entry name" value="CCAAT-binding_factor"/>
</dbReference>
<accession>A9V2I5</accession>
<evidence type="ECO:0000313" key="8">
    <source>
        <dbReference type="EMBL" id="EDQ88262.1"/>
    </source>
</evidence>
<evidence type="ECO:0000259" key="6">
    <source>
        <dbReference type="Pfam" id="PF03914"/>
    </source>
</evidence>
<dbReference type="InterPro" id="IPR016024">
    <property type="entry name" value="ARM-type_fold"/>
</dbReference>
<evidence type="ECO:0000256" key="5">
    <source>
        <dbReference type="SAM" id="MobiDB-lite"/>
    </source>
</evidence>
<feature type="compositionally biased region" description="Low complexity" evidence="5">
    <location>
        <begin position="116"/>
        <end position="126"/>
    </location>
</feature>
<reference evidence="8 9" key="1">
    <citation type="journal article" date="2008" name="Nature">
        <title>The genome of the choanoflagellate Monosiga brevicollis and the origin of metazoans.</title>
        <authorList>
            <consortium name="JGI Sequencing"/>
            <person name="King N."/>
            <person name="Westbrook M.J."/>
            <person name="Young S.L."/>
            <person name="Kuo A."/>
            <person name="Abedin M."/>
            <person name="Chapman J."/>
            <person name="Fairclough S."/>
            <person name="Hellsten U."/>
            <person name="Isogai Y."/>
            <person name="Letunic I."/>
            <person name="Marr M."/>
            <person name="Pincus D."/>
            <person name="Putnam N."/>
            <person name="Rokas A."/>
            <person name="Wright K.J."/>
            <person name="Zuzow R."/>
            <person name="Dirks W."/>
            <person name="Good M."/>
            <person name="Goodstein D."/>
            <person name="Lemons D."/>
            <person name="Li W."/>
            <person name="Lyons J.B."/>
            <person name="Morris A."/>
            <person name="Nichols S."/>
            <person name="Richter D.J."/>
            <person name="Salamov A."/>
            <person name="Bork P."/>
            <person name="Lim W.A."/>
            <person name="Manning G."/>
            <person name="Miller W.T."/>
            <person name="McGinnis W."/>
            <person name="Shapiro H."/>
            <person name="Tjian R."/>
            <person name="Grigoriev I.V."/>
            <person name="Rokhsar D."/>
        </authorList>
    </citation>
    <scope>NUCLEOTIDE SEQUENCE [LARGE SCALE GENOMIC DNA]</scope>
    <source>
        <strain evidence="9">MX1 / ATCC 50154</strain>
    </source>
</reference>
<dbReference type="GO" id="GO:0005730">
    <property type="term" value="C:nucleolus"/>
    <property type="evidence" value="ECO:0000318"/>
    <property type="project" value="GO_Central"/>
</dbReference>
<sequence length="694" mass="77702">MASYSKRALQHFASIDLPEPQHYLSRKGQRRKERKDRIKRIKALAGEEGQGSAAEGGSAAPAKRAKAQTRADQALEALEQAPRRAQSWEEEKPDETTRLPIKVNRKVHALPKREVAATPATDAASDAGDDTSLNDTGPDFPEATEEEPVNAFVSREKRLQAAKEEIARLCSSIIEDPEGRHKLLADLLELCRCKQQGIAHTVKNLAILSTAAVFKDIIPGYRVRSLSEKERDSVVSKDVAKLRAFEQGLLTHYQAFLKLLHNTIKPLMHAFKQLKVPNIGALEKHVRVLGLCAVGCLSDLLAEAFHFNFRNNIIETLVPLMTGNYGPEVKKRSLKAARTVIISDDAYDATLDLVRSICTHVKAIKFECDPEASEFIAKAKSWTLSFRRILRLLLLLRIQDRHVRNKADAQKHARRNEVMGNLKKSKDKHATRRKRKELKAEKQLSKELLEIEATTNTKRLSHNQTQILAQMFAVFFRVLKFAQHSPILSVALEGLGRFAHLIDTNFYDDIFRALEDLIGNEQLTLGATLSSIKAAFRILSGEGRSLTVDPSRFLVALFRCLAELPTEPQHFHLALDCINSTLLRRVEISVERVAAFAKRLLVVSLHMEHHNEVAALVMVKLLLQKYPRLQPMLDNDTLATGVYMPEMESPEHTNALTTALWELEFHQDGPGHPALGPCPNYGTGYADKAASPPL</sequence>
<dbReference type="InterPro" id="IPR011501">
    <property type="entry name" value="Noc3_N"/>
</dbReference>
<dbReference type="STRING" id="81824.A9V2I5"/>
<feature type="compositionally biased region" description="Basic and acidic residues" evidence="5">
    <location>
        <begin position="406"/>
        <end position="417"/>
    </location>
</feature>
<dbReference type="Pfam" id="PF03914">
    <property type="entry name" value="CBF"/>
    <property type="match status" value="1"/>
</dbReference>
<feature type="compositionally biased region" description="Basic and acidic residues" evidence="5">
    <location>
        <begin position="86"/>
        <end position="97"/>
    </location>
</feature>
<dbReference type="InParanoid" id="A9V2I5"/>
<dbReference type="RefSeq" id="XP_001746855.1">
    <property type="nucleotide sequence ID" value="XM_001746803.1"/>
</dbReference>
<dbReference type="InterPro" id="IPR016903">
    <property type="entry name" value="Nucleolar_cplx-assoc_3"/>
</dbReference>
<dbReference type="GeneID" id="5892166"/>
<evidence type="ECO:0000256" key="4">
    <source>
        <dbReference type="ARBA" id="ARBA00023242"/>
    </source>
</evidence>
<gene>
    <name evidence="8" type="ORF">MONBRDRAFT_32917</name>
</gene>
<dbReference type="Pfam" id="PF07540">
    <property type="entry name" value="NOC3p"/>
    <property type="match status" value="1"/>
</dbReference>
<dbReference type="KEGG" id="mbr:MONBRDRAFT_32917"/>
<dbReference type="eggNOG" id="KOG2153">
    <property type="taxonomic scope" value="Eukaryota"/>
</dbReference>
<dbReference type="AlphaFoldDB" id="A9V2I5"/>
<feature type="region of interest" description="Disordered" evidence="5">
    <location>
        <begin position="406"/>
        <end position="439"/>
    </location>
</feature>
<dbReference type="PANTHER" id="PTHR14428">
    <property type="entry name" value="NUCLEOLAR COMPLEX PROTEIN 3"/>
    <property type="match status" value="1"/>
</dbReference>
<keyword evidence="3" id="KW-0175">Coiled coil</keyword>
<feature type="domain" description="CCAAT-binding factor" evidence="6">
    <location>
        <begin position="530"/>
        <end position="667"/>
    </location>
</feature>
<evidence type="ECO:0000256" key="2">
    <source>
        <dbReference type="ARBA" id="ARBA00007797"/>
    </source>
</evidence>
<protein>
    <recommendedName>
        <fullName evidence="10">Nucleolar complex-associated protein 3-like protein</fullName>
    </recommendedName>
</protein>
<dbReference type="FunCoup" id="A9V2I5">
    <property type="interactions" value="1442"/>
</dbReference>
<proteinExistence type="inferred from homology"/>
<dbReference type="GO" id="GO:0003682">
    <property type="term" value="F:chromatin binding"/>
    <property type="evidence" value="ECO:0000318"/>
    <property type="project" value="GO_Central"/>
</dbReference>
<keyword evidence="4" id="KW-0539">Nucleus</keyword>
<dbReference type="EMBL" id="CH991555">
    <property type="protein sequence ID" value="EDQ88262.1"/>
    <property type="molecule type" value="Genomic_DNA"/>
</dbReference>
<dbReference type="PANTHER" id="PTHR14428:SF5">
    <property type="entry name" value="NUCLEOLAR COMPLEX PROTEIN 3 HOMOLOG"/>
    <property type="match status" value="1"/>
</dbReference>
<evidence type="ECO:0000259" key="7">
    <source>
        <dbReference type="Pfam" id="PF07540"/>
    </source>
</evidence>
<evidence type="ECO:0008006" key="10">
    <source>
        <dbReference type="Google" id="ProtNLM"/>
    </source>
</evidence>
<feature type="compositionally biased region" description="Low complexity" evidence="5">
    <location>
        <begin position="46"/>
        <end position="60"/>
    </location>
</feature>
<dbReference type="GO" id="GO:0006270">
    <property type="term" value="P:DNA replication initiation"/>
    <property type="evidence" value="ECO:0000318"/>
    <property type="project" value="GO_Central"/>
</dbReference>
<dbReference type="SUPFAM" id="SSF48371">
    <property type="entry name" value="ARM repeat"/>
    <property type="match status" value="1"/>
</dbReference>
<feature type="compositionally biased region" description="Basic residues" evidence="5">
    <location>
        <begin position="423"/>
        <end position="437"/>
    </location>
</feature>
<feature type="region of interest" description="Disordered" evidence="5">
    <location>
        <begin position="1"/>
        <end position="148"/>
    </location>
</feature>
<evidence type="ECO:0000256" key="3">
    <source>
        <dbReference type="ARBA" id="ARBA00023054"/>
    </source>
</evidence>
<name>A9V2I5_MONBE</name>
<comment type="subcellular location">
    <subcellularLocation>
        <location evidence="1">Nucleus</location>
        <location evidence="1">Nucleolus</location>
    </subcellularLocation>
</comment>
<dbReference type="OMA" id="YLMNTSY"/>
<dbReference type="Proteomes" id="UP000001357">
    <property type="component" value="Unassembled WGS sequence"/>
</dbReference>
<evidence type="ECO:0000256" key="1">
    <source>
        <dbReference type="ARBA" id="ARBA00004604"/>
    </source>
</evidence>
<organism evidence="8 9">
    <name type="scientific">Monosiga brevicollis</name>
    <name type="common">Choanoflagellate</name>
    <dbReference type="NCBI Taxonomy" id="81824"/>
    <lineage>
        <taxon>Eukaryota</taxon>
        <taxon>Choanoflagellata</taxon>
        <taxon>Craspedida</taxon>
        <taxon>Salpingoecidae</taxon>
        <taxon>Monosiga</taxon>
    </lineage>
</organism>
<keyword evidence="9" id="KW-1185">Reference proteome</keyword>
<feature type="domain" description="Nucleolar complex-associated protein 3 N-terminal" evidence="7">
    <location>
        <begin position="162"/>
        <end position="256"/>
    </location>
</feature>
<feature type="compositionally biased region" description="Basic residues" evidence="5">
    <location>
        <begin position="24"/>
        <end position="42"/>
    </location>
</feature>